<dbReference type="OrthoDB" id="2702602at2"/>
<evidence type="ECO:0000259" key="1">
    <source>
        <dbReference type="PROSITE" id="PS50112"/>
    </source>
</evidence>
<dbReference type="AlphaFoldDB" id="A0A1E7DSD7"/>
<dbReference type="InterPro" id="IPR051932">
    <property type="entry name" value="Bact_StressResp_Reg"/>
</dbReference>
<dbReference type="InterPro" id="IPR036513">
    <property type="entry name" value="STAS_dom_sf"/>
</dbReference>
<evidence type="ECO:0000313" key="4">
    <source>
        <dbReference type="EMBL" id="OES45992.1"/>
    </source>
</evidence>
<comment type="caution">
    <text evidence="4">The sequence shown here is derived from an EMBL/GenBank/DDBJ whole genome shotgun (WGS) entry which is preliminary data.</text>
</comment>
<feature type="domain" description="STAS" evidence="3">
    <location>
        <begin position="143"/>
        <end position="255"/>
    </location>
</feature>
<dbReference type="InterPro" id="IPR000700">
    <property type="entry name" value="PAS-assoc_C"/>
</dbReference>
<dbReference type="SMART" id="SM00091">
    <property type="entry name" value="PAS"/>
    <property type="match status" value="1"/>
</dbReference>
<dbReference type="PANTHER" id="PTHR33745:SF8">
    <property type="entry name" value="BLUE-LIGHT PHOTORECEPTOR"/>
    <property type="match status" value="1"/>
</dbReference>
<keyword evidence="4" id="KW-0418">Kinase</keyword>
<dbReference type="Proteomes" id="UP000095658">
    <property type="component" value="Unassembled WGS sequence"/>
</dbReference>
<reference evidence="4 5" key="1">
    <citation type="submission" date="2016-06" db="EMBL/GenBank/DDBJ databases">
        <title>Domibacillus iocasae genome sequencing.</title>
        <authorList>
            <person name="Verma A."/>
            <person name="Pal Y."/>
            <person name="Ojha A.K."/>
            <person name="Krishnamurthi S."/>
        </authorList>
    </citation>
    <scope>NUCLEOTIDE SEQUENCE [LARGE SCALE GENOMIC DNA]</scope>
    <source>
        <strain evidence="4 5">DSM 29979</strain>
    </source>
</reference>
<dbReference type="Pfam" id="PF08448">
    <property type="entry name" value="PAS_4"/>
    <property type="match status" value="1"/>
</dbReference>
<protein>
    <submittedName>
        <fullName evidence="4">Histidine kinase</fullName>
    </submittedName>
</protein>
<dbReference type="RefSeq" id="WP_069937369.1">
    <property type="nucleotide sequence ID" value="NZ_MAMP01000007.1"/>
</dbReference>
<dbReference type="PROSITE" id="PS50801">
    <property type="entry name" value="STAS"/>
    <property type="match status" value="1"/>
</dbReference>
<keyword evidence="4" id="KW-0808">Transferase</keyword>
<sequence>MSEHKKKDVFNFYSDDLFRQIVDNTFETTVLHADYKVVYINETGARLLGASSEELLGANVLDIFLEESKEAIRERVRCALEEQKAGELIEETIQSLNGTQYEIELYCHPFEFKGERAVLSVFRDISERKELQRQLKNKINEYSTPIVPLLDGISVIPLVGNIDEDKAGMLIENLPSQIKRYQDTRHIIVDFSGIYNIDEVVIEFLFKIEGIMKLLGISPIITGIRPELATNVVRMGRNLSNMRTESTVKKALISLQVK</sequence>
<evidence type="ECO:0000313" key="5">
    <source>
        <dbReference type="Proteomes" id="UP000095658"/>
    </source>
</evidence>
<feature type="domain" description="PAS" evidence="1">
    <location>
        <begin position="14"/>
        <end position="83"/>
    </location>
</feature>
<name>A0A1E7DSD7_9BACI</name>
<gene>
    <name evidence="4" type="ORF">BA724_16635</name>
</gene>
<dbReference type="PROSITE" id="PS50112">
    <property type="entry name" value="PAS"/>
    <property type="match status" value="1"/>
</dbReference>
<dbReference type="Gene3D" id="3.30.750.24">
    <property type="entry name" value="STAS domain"/>
    <property type="match status" value="1"/>
</dbReference>
<dbReference type="InterPro" id="IPR002645">
    <property type="entry name" value="STAS_dom"/>
</dbReference>
<accession>A0A1E7DSD7</accession>
<dbReference type="GO" id="GO:0016301">
    <property type="term" value="F:kinase activity"/>
    <property type="evidence" value="ECO:0007669"/>
    <property type="project" value="UniProtKB-KW"/>
</dbReference>
<dbReference type="SUPFAM" id="SSF55785">
    <property type="entry name" value="PYP-like sensor domain (PAS domain)"/>
    <property type="match status" value="1"/>
</dbReference>
<dbReference type="CDD" id="cd07041">
    <property type="entry name" value="STAS_RsbR_RsbS_like"/>
    <property type="match status" value="1"/>
</dbReference>
<dbReference type="EMBL" id="MAMP01000007">
    <property type="protein sequence ID" value="OES45992.1"/>
    <property type="molecule type" value="Genomic_DNA"/>
</dbReference>
<dbReference type="SUPFAM" id="SSF52091">
    <property type="entry name" value="SpoIIaa-like"/>
    <property type="match status" value="1"/>
</dbReference>
<dbReference type="Pfam" id="PF01740">
    <property type="entry name" value="STAS"/>
    <property type="match status" value="1"/>
</dbReference>
<dbReference type="PANTHER" id="PTHR33745">
    <property type="entry name" value="RSBT ANTAGONIST PROTEIN RSBS-RELATED"/>
    <property type="match status" value="1"/>
</dbReference>
<dbReference type="NCBIfam" id="TIGR00229">
    <property type="entry name" value="sensory_box"/>
    <property type="match status" value="1"/>
</dbReference>
<dbReference type="InterPro" id="IPR000014">
    <property type="entry name" value="PAS"/>
</dbReference>
<dbReference type="InterPro" id="IPR013656">
    <property type="entry name" value="PAS_4"/>
</dbReference>
<dbReference type="STRING" id="1714016.BA724_16635"/>
<dbReference type="PROSITE" id="PS50113">
    <property type="entry name" value="PAC"/>
    <property type="match status" value="1"/>
</dbReference>
<dbReference type="CDD" id="cd00130">
    <property type="entry name" value="PAS"/>
    <property type="match status" value="1"/>
</dbReference>
<dbReference type="InterPro" id="IPR035965">
    <property type="entry name" value="PAS-like_dom_sf"/>
</dbReference>
<evidence type="ECO:0000259" key="3">
    <source>
        <dbReference type="PROSITE" id="PS50801"/>
    </source>
</evidence>
<dbReference type="Gene3D" id="3.30.450.20">
    <property type="entry name" value="PAS domain"/>
    <property type="match status" value="1"/>
</dbReference>
<organism evidence="4 5">
    <name type="scientific">Domibacillus iocasae</name>
    <dbReference type="NCBI Taxonomy" id="1714016"/>
    <lineage>
        <taxon>Bacteria</taxon>
        <taxon>Bacillati</taxon>
        <taxon>Bacillota</taxon>
        <taxon>Bacilli</taxon>
        <taxon>Bacillales</taxon>
        <taxon>Bacillaceae</taxon>
        <taxon>Domibacillus</taxon>
    </lineage>
</organism>
<keyword evidence="5" id="KW-1185">Reference proteome</keyword>
<evidence type="ECO:0000259" key="2">
    <source>
        <dbReference type="PROSITE" id="PS50113"/>
    </source>
</evidence>
<proteinExistence type="predicted"/>
<feature type="domain" description="PAC" evidence="2">
    <location>
        <begin position="87"/>
        <end position="137"/>
    </location>
</feature>